<sequence>MKFSSLSKAEKICIIGIGILFLVFILCIPLLLWKGEPRQNNKQEQLPTIEDDSDSLEDELDRYPDQIQLNEHMPDLLFYDETGMEVNLSSWKGKNILILFWASWCKYCKEEMENLQEYSELLMKYENVEIILLNKLDGEKETRENALEYLNDNKISIPTYFDENLTVYNKLGIKIVPTLIGINEEGVLKVCKPGLIGGSEDMAALIEYVMYGGSYQTEKFITEQLTSKEGGVHVNYLDSNKESPSGFDVLSESQGVMMEYAVLKNNRELFERYYQYVTDYMLISDSLVSWMVTEDGPAKVNALLDDLRIYRALNYANQLWGGYEEDLARWEKSIIRYNISNHKYVDYYDFKSKRKANRFTLCYADFEAMSMLKQANSKYSKAYDNAYQIVINGYINNEFPFYYSWYDYRKKKYMPDDLNMAETMYTLLHLARIGELKSETVDWLEKALDENGVKARYTISGEVVDEYEYESTAIYALIAMIGDTIGNQTLKTKAIARMEFIRVNNKNVTWNGAFSHLDGSDIYSFDQCIPLLMYATIEEVKK</sequence>
<dbReference type="SUPFAM" id="SSF52833">
    <property type="entry name" value="Thioredoxin-like"/>
    <property type="match status" value="1"/>
</dbReference>
<dbReference type="GO" id="GO:0016491">
    <property type="term" value="F:oxidoreductase activity"/>
    <property type="evidence" value="ECO:0007669"/>
    <property type="project" value="InterPro"/>
</dbReference>
<dbReference type="AlphaFoldDB" id="A0A839K4Q3"/>
<reference evidence="3 4" key="1">
    <citation type="submission" date="2020-07" db="EMBL/GenBank/DDBJ databases">
        <title>Characterization and genome sequencing of isolate MD1, a novel member within the family Lachnospiraceae.</title>
        <authorList>
            <person name="Rettenmaier R."/>
            <person name="Di Bello L."/>
            <person name="Zinser C."/>
            <person name="Scheitz K."/>
            <person name="Liebl W."/>
            <person name="Zverlov V."/>
        </authorList>
    </citation>
    <scope>NUCLEOTIDE SEQUENCE [LARGE SCALE GENOMIC DNA]</scope>
    <source>
        <strain evidence="3 4">MD1</strain>
    </source>
</reference>
<evidence type="ECO:0000313" key="3">
    <source>
        <dbReference type="EMBL" id="MBB2184327.1"/>
    </source>
</evidence>
<gene>
    <name evidence="3" type="ORF">H0486_15710</name>
</gene>
<dbReference type="PANTHER" id="PTHR42852">
    <property type="entry name" value="THIOL:DISULFIDE INTERCHANGE PROTEIN DSBE"/>
    <property type="match status" value="1"/>
</dbReference>
<dbReference type="Pfam" id="PF00578">
    <property type="entry name" value="AhpC-TSA"/>
    <property type="match status" value="1"/>
</dbReference>
<dbReference type="InterPro" id="IPR050553">
    <property type="entry name" value="Thioredoxin_ResA/DsbE_sf"/>
</dbReference>
<dbReference type="SUPFAM" id="SSF48208">
    <property type="entry name" value="Six-hairpin glycosidases"/>
    <property type="match status" value="1"/>
</dbReference>
<keyword evidence="4" id="KW-1185">Reference proteome</keyword>
<protein>
    <submittedName>
        <fullName evidence="3">TlpA family protein disulfide reductase</fullName>
    </submittedName>
</protein>
<feature type="transmembrane region" description="Helical" evidence="1">
    <location>
        <begin position="12"/>
        <end position="33"/>
    </location>
</feature>
<dbReference type="EMBL" id="JACEGA010000001">
    <property type="protein sequence ID" value="MBB2184327.1"/>
    <property type="molecule type" value="Genomic_DNA"/>
</dbReference>
<dbReference type="Gene3D" id="1.50.10.10">
    <property type="match status" value="1"/>
</dbReference>
<dbReference type="PANTHER" id="PTHR42852:SF17">
    <property type="entry name" value="THIOREDOXIN-LIKE PROTEIN HI_1115"/>
    <property type="match status" value="1"/>
</dbReference>
<dbReference type="RefSeq" id="WP_228353907.1">
    <property type="nucleotide sequence ID" value="NZ_JACEGA010000001.1"/>
</dbReference>
<dbReference type="GO" id="GO:0016209">
    <property type="term" value="F:antioxidant activity"/>
    <property type="evidence" value="ECO:0007669"/>
    <property type="project" value="InterPro"/>
</dbReference>
<accession>A0A839K4Q3</accession>
<dbReference type="InterPro" id="IPR012341">
    <property type="entry name" value="6hp_glycosidase-like_sf"/>
</dbReference>
<dbReference type="Proteomes" id="UP000574276">
    <property type="component" value="Unassembled WGS sequence"/>
</dbReference>
<keyword evidence="1" id="KW-0472">Membrane</keyword>
<proteinExistence type="predicted"/>
<dbReference type="InterPro" id="IPR013766">
    <property type="entry name" value="Thioredoxin_domain"/>
</dbReference>
<keyword evidence="1" id="KW-1133">Transmembrane helix</keyword>
<keyword evidence="1" id="KW-0812">Transmembrane</keyword>
<dbReference type="InterPro" id="IPR000866">
    <property type="entry name" value="AhpC/TSA"/>
</dbReference>
<dbReference type="GO" id="GO:0005975">
    <property type="term" value="P:carbohydrate metabolic process"/>
    <property type="evidence" value="ECO:0007669"/>
    <property type="project" value="InterPro"/>
</dbReference>
<dbReference type="PROSITE" id="PS51352">
    <property type="entry name" value="THIOREDOXIN_2"/>
    <property type="match status" value="1"/>
</dbReference>
<evidence type="ECO:0000259" key="2">
    <source>
        <dbReference type="PROSITE" id="PS51352"/>
    </source>
</evidence>
<dbReference type="CDD" id="cd02966">
    <property type="entry name" value="TlpA_like_family"/>
    <property type="match status" value="1"/>
</dbReference>
<comment type="caution">
    <text evidence="3">The sequence shown here is derived from an EMBL/GenBank/DDBJ whole genome shotgun (WGS) entry which is preliminary data.</text>
</comment>
<dbReference type="InterPro" id="IPR036249">
    <property type="entry name" value="Thioredoxin-like_sf"/>
</dbReference>
<evidence type="ECO:0000313" key="4">
    <source>
        <dbReference type="Proteomes" id="UP000574276"/>
    </source>
</evidence>
<feature type="domain" description="Thioredoxin" evidence="2">
    <location>
        <begin position="67"/>
        <end position="211"/>
    </location>
</feature>
<organism evidence="3 4">
    <name type="scientific">Variimorphobacter saccharofermentans</name>
    <dbReference type="NCBI Taxonomy" id="2755051"/>
    <lineage>
        <taxon>Bacteria</taxon>
        <taxon>Bacillati</taxon>
        <taxon>Bacillota</taxon>
        <taxon>Clostridia</taxon>
        <taxon>Lachnospirales</taxon>
        <taxon>Lachnospiraceae</taxon>
        <taxon>Variimorphobacter</taxon>
    </lineage>
</organism>
<name>A0A839K4Q3_9FIRM</name>
<dbReference type="InterPro" id="IPR008928">
    <property type="entry name" value="6-hairpin_glycosidase_sf"/>
</dbReference>
<evidence type="ECO:0000256" key="1">
    <source>
        <dbReference type="SAM" id="Phobius"/>
    </source>
</evidence>
<dbReference type="Gene3D" id="3.40.30.10">
    <property type="entry name" value="Glutaredoxin"/>
    <property type="match status" value="1"/>
</dbReference>